<evidence type="ECO:0000256" key="1">
    <source>
        <dbReference type="SAM" id="SignalP"/>
    </source>
</evidence>
<dbReference type="AlphaFoldDB" id="A0A8H6JLE8"/>
<keyword evidence="3" id="KW-1185">Reference proteome</keyword>
<feature type="signal peptide" evidence="1">
    <location>
        <begin position="1"/>
        <end position="19"/>
    </location>
</feature>
<comment type="caution">
    <text evidence="2">The sequence shown here is derived from an EMBL/GenBank/DDBJ whole genome shotgun (WGS) entry which is preliminary data.</text>
</comment>
<evidence type="ECO:0000313" key="2">
    <source>
        <dbReference type="EMBL" id="KAF6814718.1"/>
    </source>
</evidence>
<name>A0A8H6JLE8_9PEZI</name>
<evidence type="ECO:0000313" key="3">
    <source>
        <dbReference type="Proteomes" id="UP000652219"/>
    </source>
</evidence>
<gene>
    <name evidence="2" type="ORF">CSOJ01_03941</name>
</gene>
<accession>A0A8H6JLE8</accession>
<sequence length="119" mass="12896">MKSSVLFAAAAAVLVATAPAPVPVVEQAAAPEGLVERQRVCCGPVETERQEWRIANSLLSTPEVPVRWFRVAAPDRQHHAGTPPPDAASPRRMLKATSQPFLRMKKGREYGSACRILAL</sequence>
<dbReference type="Proteomes" id="UP000652219">
    <property type="component" value="Unassembled WGS sequence"/>
</dbReference>
<protein>
    <submittedName>
        <fullName evidence="2">Uncharacterized protein</fullName>
    </submittedName>
</protein>
<proteinExistence type="predicted"/>
<keyword evidence="1" id="KW-0732">Signal</keyword>
<feature type="chain" id="PRO_5034038360" evidence="1">
    <location>
        <begin position="20"/>
        <end position="119"/>
    </location>
</feature>
<organism evidence="2 3">
    <name type="scientific">Colletotrichum sojae</name>
    <dbReference type="NCBI Taxonomy" id="2175907"/>
    <lineage>
        <taxon>Eukaryota</taxon>
        <taxon>Fungi</taxon>
        <taxon>Dikarya</taxon>
        <taxon>Ascomycota</taxon>
        <taxon>Pezizomycotina</taxon>
        <taxon>Sordariomycetes</taxon>
        <taxon>Hypocreomycetidae</taxon>
        <taxon>Glomerellales</taxon>
        <taxon>Glomerellaceae</taxon>
        <taxon>Colletotrichum</taxon>
        <taxon>Colletotrichum orchidearum species complex</taxon>
    </lineage>
</organism>
<dbReference type="EMBL" id="WIGN01000041">
    <property type="protein sequence ID" value="KAF6814718.1"/>
    <property type="molecule type" value="Genomic_DNA"/>
</dbReference>
<reference evidence="2 3" key="1">
    <citation type="journal article" date="2020" name="Phytopathology">
        <title>Genome Sequence Resources of Colletotrichum truncatum, C. plurivorum, C. musicola, and C. sojae: Four Species Pathogenic to Soybean (Glycine max).</title>
        <authorList>
            <person name="Rogerio F."/>
            <person name="Boufleur T.R."/>
            <person name="Ciampi-Guillardi M."/>
            <person name="Sukno S.A."/>
            <person name="Thon M.R."/>
            <person name="Massola Junior N.S."/>
            <person name="Baroncelli R."/>
        </authorList>
    </citation>
    <scope>NUCLEOTIDE SEQUENCE [LARGE SCALE GENOMIC DNA]</scope>
    <source>
        <strain evidence="2 3">LFN0009</strain>
    </source>
</reference>